<evidence type="ECO:0000256" key="8">
    <source>
        <dbReference type="SAM" id="MobiDB-lite"/>
    </source>
</evidence>
<sequence>MAEPPCSAAAANSSSSPASSSSASTQNSKNYKPGCEVNNNDKKSTKRARESGNKHPVYRGVRMRSWGKWVSEIRQPRKKTRIWLGTYPTAEMAARAHDVAAMSIKASRCRARRRWRRGTCRPRRPRRRRWRSSPHCAPRLRRLRIALRRRVVKRRPTIWGRLLSCRAWRGVTSRPSPAASFRWLTRRRGGCSHRGGRRIRISVSIFLIKWRLVVVGVLSPCSFETLDSHGLGETRRCALCFCACTL</sequence>
<comment type="subcellular location">
    <subcellularLocation>
        <location evidence="1">Nucleus</location>
    </subcellularLocation>
</comment>
<accession>A0A830BUH4</accession>
<evidence type="ECO:0000256" key="1">
    <source>
        <dbReference type="ARBA" id="ARBA00004123"/>
    </source>
</evidence>
<evidence type="ECO:0000256" key="6">
    <source>
        <dbReference type="ARBA" id="ARBA00023242"/>
    </source>
</evidence>
<proteinExistence type="inferred from homology"/>
<keyword evidence="11" id="KW-1185">Reference proteome</keyword>
<dbReference type="Gene3D" id="3.30.730.10">
    <property type="entry name" value="AP2/ERF domain"/>
    <property type="match status" value="1"/>
</dbReference>
<dbReference type="SUPFAM" id="SSF54171">
    <property type="entry name" value="DNA-binding domain"/>
    <property type="match status" value="1"/>
</dbReference>
<feature type="region of interest" description="Disordered" evidence="8">
    <location>
        <begin position="1"/>
        <end position="57"/>
    </location>
</feature>
<feature type="compositionally biased region" description="Low complexity" evidence="8">
    <location>
        <begin position="7"/>
        <end position="24"/>
    </location>
</feature>
<keyword evidence="3" id="KW-0238">DNA-binding</keyword>
<feature type="domain" description="AP2/ERF" evidence="9">
    <location>
        <begin position="57"/>
        <end position="114"/>
    </location>
</feature>
<dbReference type="CDD" id="cd00018">
    <property type="entry name" value="AP2"/>
    <property type="match status" value="1"/>
</dbReference>
<dbReference type="AlphaFoldDB" id="A0A830BUH4"/>
<evidence type="ECO:0000256" key="4">
    <source>
        <dbReference type="ARBA" id="ARBA00023159"/>
    </source>
</evidence>
<dbReference type="GO" id="GO:0003700">
    <property type="term" value="F:DNA-binding transcription factor activity"/>
    <property type="evidence" value="ECO:0007669"/>
    <property type="project" value="InterPro"/>
</dbReference>
<dbReference type="PANTHER" id="PTHR31985">
    <property type="entry name" value="ETHYLENE-RESPONSIVE TRANSCRIPTION FACTOR ERF042-RELATED"/>
    <property type="match status" value="1"/>
</dbReference>
<dbReference type="EMBL" id="BMAC01000217">
    <property type="protein sequence ID" value="GFP90436.1"/>
    <property type="molecule type" value="Genomic_DNA"/>
</dbReference>
<comment type="caution">
    <text evidence="10">The sequence shown here is derived from an EMBL/GenBank/DDBJ whole genome shotgun (WGS) entry which is preliminary data.</text>
</comment>
<keyword evidence="2" id="KW-0805">Transcription regulation</keyword>
<evidence type="ECO:0000313" key="10">
    <source>
        <dbReference type="EMBL" id="GFP90436.1"/>
    </source>
</evidence>
<organism evidence="10 11">
    <name type="scientific">Phtheirospermum japonicum</name>
    <dbReference type="NCBI Taxonomy" id="374723"/>
    <lineage>
        <taxon>Eukaryota</taxon>
        <taxon>Viridiplantae</taxon>
        <taxon>Streptophyta</taxon>
        <taxon>Embryophyta</taxon>
        <taxon>Tracheophyta</taxon>
        <taxon>Spermatophyta</taxon>
        <taxon>Magnoliopsida</taxon>
        <taxon>eudicotyledons</taxon>
        <taxon>Gunneridae</taxon>
        <taxon>Pentapetalae</taxon>
        <taxon>asterids</taxon>
        <taxon>lamiids</taxon>
        <taxon>Lamiales</taxon>
        <taxon>Orobanchaceae</taxon>
        <taxon>Orobanchaceae incertae sedis</taxon>
        <taxon>Phtheirospermum</taxon>
    </lineage>
</organism>
<evidence type="ECO:0000256" key="7">
    <source>
        <dbReference type="ARBA" id="ARBA00024343"/>
    </source>
</evidence>
<evidence type="ECO:0000256" key="5">
    <source>
        <dbReference type="ARBA" id="ARBA00023163"/>
    </source>
</evidence>
<dbReference type="PRINTS" id="PR00367">
    <property type="entry name" value="ETHRSPELEMNT"/>
</dbReference>
<keyword evidence="6" id="KW-0539">Nucleus</keyword>
<dbReference type="Proteomes" id="UP000653305">
    <property type="component" value="Unassembled WGS sequence"/>
</dbReference>
<keyword evidence="4" id="KW-0010">Activator</keyword>
<dbReference type="PANTHER" id="PTHR31985:SF292">
    <property type="entry name" value="AP2_ERF DOMAIN-CONTAINING PROTEIN"/>
    <property type="match status" value="1"/>
</dbReference>
<dbReference type="SMART" id="SM00380">
    <property type="entry name" value="AP2"/>
    <property type="match status" value="1"/>
</dbReference>
<evidence type="ECO:0000259" key="9">
    <source>
        <dbReference type="PROSITE" id="PS51032"/>
    </source>
</evidence>
<dbReference type="GO" id="GO:0005634">
    <property type="term" value="C:nucleus"/>
    <property type="evidence" value="ECO:0007669"/>
    <property type="project" value="UniProtKB-SubCell"/>
</dbReference>
<feature type="compositionally biased region" description="Basic and acidic residues" evidence="8">
    <location>
        <begin position="39"/>
        <end position="53"/>
    </location>
</feature>
<dbReference type="InterPro" id="IPR001471">
    <property type="entry name" value="AP2/ERF_dom"/>
</dbReference>
<dbReference type="OrthoDB" id="1932364at2759"/>
<dbReference type="InterPro" id="IPR051032">
    <property type="entry name" value="AP2/ERF_TF_ERF_subfamily"/>
</dbReference>
<evidence type="ECO:0000256" key="3">
    <source>
        <dbReference type="ARBA" id="ARBA00023125"/>
    </source>
</evidence>
<dbReference type="InterPro" id="IPR016177">
    <property type="entry name" value="DNA-bd_dom_sf"/>
</dbReference>
<dbReference type="Pfam" id="PF00847">
    <property type="entry name" value="AP2"/>
    <property type="match status" value="1"/>
</dbReference>
<protein>
    <submittedName>
        <fullName evidence="10">Dehydration-responsive element-binding protein 3</fullName>
    </submittedName>
</protein>
<reference evidence="10" key="1">
    <citation type="submission" date="2020-07" db="EMBL/GenBank/DDBJ databases">
        <title>Ethylene signaling mediates host invasion by parasitic plants.</title>
        <authorList>
            <person name="Yoshida S."/>
        </authorList>
    </citation>
    <scope>NUCLEOTIDE SEQUENCE</scope>
    <source>
        <strain evidence="10">Okayama</strain>
    </source>
</reference>
<dbReference type="InterPro" id="IPR036955">
    <property type="entry name" value="AP2/ERF_dom_sf"/>
</dbReference>
<dbReference type="GO" id="GO:0003677">
    <property type="term" value="F:DNA binding"/>
    <property type="evidence" value="ECO:0007669"/>
    <property type="project" value="UniProtKB-KW"/>
</dbReference>
<evidence type="ECO:0000256" key="2">
    <source>
        <dbReference type="ARBA" id="ARBA00023015"/>
    </source>
</evidence>
<comment type="similarity">
    <text evidence="7">Belongs to the AP2/ERF transcription factor family. ERF subfamily.</text>
</comment>
<dbReference type="PROSITE" id="PS51032">
    <property type="entry name" value="AP2_ERF"/>
    <property type="match status" value="1"/>
</dbReference>
<keyword evidence="5" id="KW-0804">Transcription</keyword>
<name>A0A830BUH4_9LAMI</name>
<gene>
    <name evidence="10" type="ORF">PHJA_001187500</name>
</gene>
<evidence type="ECO:0000313" key="11">
    <source>
        <dbReference type="Proteomes" id="UP000653305"/>
    </source>
</evidence>